<dbReference type="InterPro" id="IPR027450">
    <property type="entry name" value="AlkB-like"/>
</dbReference>
<dbReference type="GeneID" id="95980048"/>
<keyword evidence="4" id="KW-0560">Oxidoreductase</keyword>
<evidence type="ECO:0000259" key="6">
    <source>
        <dbReference type="PROSITE" id="PS51471"/>
    </source>
</evidence>
<evidence type="ECO:0000313" key="8">
    <source>
        <dbReference type="Proteomes" id="UP001562354"/>
    </source>
</evidence>
<accession>A0ABR3P504</accession>
<name>A0ABR3P504_9PEZI</name>
<keyword evidence="2" id="KW-0479">Metal-binding</keyword>
<dbReference type="PANTHER" id="PTHR16557:SF2">
    <property type="entry name" value="NUCLEIC ACID DIOXYGENASE ALKBH1"/>
    <property type="match status" value="1"/>
</dbReference>
<gene>
    <name evidence="7" type="ORF">AAFC00_006349</name>
</gene>
<dbReference type="SUPFAM" id="SSF51197">
    <property type="entry name" value="Clavaminate synthase-like"/>
    <property type="match status" value="1"/>
</dbReference>
<dbReference type="InterPro" id="IPR004574">
    <property type="entry name" value="Alkb"/>
</dbReference>
<dbReference type="Gene3D" id="2.60.120.590">
    <property type="entry name" value="Alpha-ketoglutarate-dependent dioxygenase AlkB-like"/>
    <property type="match status" value="1"/>
</dbReference>
<evidence type="ECO:0000256" key="4">
    <source>
        <dbReference type="ARBA" id="ARBA00023002"/>
    </source>
</evidence>
<dbReference type="PROSITE" id="PS51471">
    <property type="entry name" value="FE2OG_OXY"/>
    <property type="match status" value="1"/>
</dbReference>
<comment type="cofactor">
    <cofactor evidence="1">
        <name>Fe(2+)</name>
        <dbReference type="ChEBI" id="CHEBI:29033"/>
    </cofactor>
</comment>
<protein>
    <recommendedName>
        <fullName evidence="6">Fe2OG dioxygenase domain-containing protein</fullName>
    </recommendedName>
</protein>
<evidence type="ECO:0000313" key="7">
    <source>
        <dbReference type="EMBL" id="KAL1297820.1"/>
    </source>
</evidence>
<evidence type="ECO:0000256" key="2">
    <source>
        <dbReference type="ARBA" id="ARBA00022723"/>
    </source>
</evidence>
<comment type="caution">
    <text evidence="7">The sequence shown here is derived from an EMBL/GenBank/DDBJ whole genome shotgun (WGS) entry which is preliminary data.</text>
</comment>
<dbReference type="InterPro" id="IPR037151">
    <property type="entry name" value="AlkB-like_sf"/>
</dbReference>
<dbReference type="Proteomes" id="UP001562354">
    <property type="component" value="Unassembled WGS sequence"/>
</dbReference>
<feature type="domain" description="Fe2OG dioxygenase" evidence="6">
    <location>
        <begin position="213"/>
        <end position="344"/>
    </location>
</feature>
<proteinExistence type="predicted"/>
<dbReference type="PANTHER" id="PTHR16557">
    <property type="entry name" value="ALKYLATED DNA REPAIR PROTEIN ALKB-RELATED"/>
    <property type="match status" value="1"/>
</dbReference>
<keyword evidence="3" id="KW-0223">Dioxygenase</keyword>
<sequence length="345" mass="38743">MAELDAHARPPEAIRLRYKNYQKMPRHAIDVSTDIFDAEQQSWAGCGISRTPLPQSIHQVFERFSQDPLPHYDEKKSPLAYEHPKVPGLIIIPSLLPPSTQLSLLHKLLHRDLSTPSHKTNLHLHYNVAYPSSGQEGQSPSFFTDSALSLVHTPKDPTLHKPLSMKSCLNRKLRWVTLGGQYDWTEKVYPSSPPPAFPEDVGNLIEGLFPSMKAQAAIVNLYTPGDTLSLHRDVSEMCDRDLVSISLGCDGLFVAGLGSDEHGDETNSLVMRLRSGDAVVMSGLARYAWHGVPQILGDTCPEWMKEWPARSETDKEGGEEGATYELWKGWMARKRINLNVRQMWD</sequence>
<evidence type="ECO:0000256" key="5">
    <source>
        <dbReference type="ARBA" id="ARBA00023004"/>
    </source>
</evidence>
<reference evidence="7 8" key="1">
    <citation type="submission" date="2024-07" db="EMBL/GenBank/DDBJ databases">
        <title>Draft sequence of the Neodothiora populina.</title>
        <authorList>
            <person name="Drown D.D."/>
            <person name="Schuette U.S."/>
            <person name="Buechlein A.B."/>
            <person name="Rusch D.R."/>
            <person name="Winton L.W."/>
            <person name="Adams G.A."/>
        </authorList>
    </citation>
    <scope>NUCLEOTIDE SEQUENCE [LARGE SCALE GENOMIC DNA]</scope>
    <source>
        <strain evidence="7 8">CPC 39397</strain>
    </source>
</reference>
<dbReference type="InterPro" id="IPR005123">
    <property type="entry name" value="Oxoglu/Fe-dep_dioxygenase_dom"/>
</dbReference>
<dbReference type="RefSeq" id="XP_069197502.1">
    <property type="nucleotide sequence ID" value="XM_069346293.1"/>
</dbReference>
<keyword evidence="8" id="KW-1185">Reference proteome</keyword>
<keyword evidence="5" id="KW-0408">Iron</keyword>
<dbReference type="Pfam" id="PF13532">
    <property type="entry name" value="2OG-FeII_Oxy_2"/>
    <property type="match status" value="1"/>
</dbReference>
<organism evidence="7 8">
    <name type="scientific">Neodothiora populina</name>
    <dbReference type="NCBI Taxonomy" id="2781224"/>
    <lineage>
        <taxon>Eukaryota</taxon>
        <taxon>Fungi</taxon>
        <taxon>Dikarya</taxon>
        <taxon>Ascomycota</taxon>
        <taxon>Pezizomycotina</taxon>
        <taxon>Dothideomycetes</taxon>
        <taxon>Dothideomycetidae</taxon>
        <taxon>Dothideales</taxon>
        <taxon>Dothioraceae</taxon>
        <taxon>Neodothiora</taxon>
    </lineage>
</organism>
<dbReference type="EMBL" id="JBFMKM010000014">
    <property type="protein sequence ID" value="KAL1297820.1"/>
    <property type="molecule type" value="Genomic_DNA"/>
</dbReference>
<evidence type="ECO:0000256" key="3">
    <source>
        <dbReference type="ARBA" id="ARBA00022964"/>
    </source>
</evidence>
<evidence type="ECO:0000256" key="1">
    <source>
        <dbReference type="ARBA" id="ARBA00001954"/>
    </source>
</evidence>